<reference evidence="2" key="1">
    <citation type="journal article" date="2017" name="Front. Plant Sci.">
        <title>Climate Clever Clovers: New Paradigm to Reduce the Environmental Footprint of Ruminants by Breeding Low Methanogenic Forages Utilizing Haplotype Variation.</title>
        <authorList>
            <person name="Kaur P."/>
            <person name="Appels R."/>
            <person name="Bayer P.E."/>
            <person name="Keeble-Gagnere G."/>
            <person name="Wang J."/>
            <person name="Hirakawa H."/>
            <person name="Shirasawa K."/>
            <person name="Vercoe P."/>
            <person name="Stefanova K."/>
            <person name="Durmic Z."/>
            <person name="Nichols P."/>
            <person name="Revell C."/>
            <person name="Isobe S.N."/>
            <person name="Edwards D."/>
            <person name="Erskine W."/>
        </authorList>
    </citation>
    <scope>NUCLEOTIDE SEQUENCE [LARGE SCALE GENOMIC DNA]</scope>
    <source>
        <strain evidence="2">cv. Daliak</strain>
    </source>
</reference>
<protein>
    <submittedName>
        <fullName evidence="1">Uncharacterized protein</fullName>
    </submittedName>
</protein>
<dbReference type="Proteomes" id="UP000242715">
    <property type="component" value="Unassembled WGS sequence"/>
</dbReference>
<keyword evidence="2" id="KW-1185">Reference proteome</keyword>
<evidence type="ECO:0000313" key="2">
    <source>
        <dbReference type="Proteomes" id="UP000242715"/>
    </source>
</evidence>
<sequence length="91" mass="9987">MVTAVSESPMYIIMVAFEMSGPGDFLESEFGVSKDLDQVRETCTGHLVKVSEGGDLDGDELSIYVEQRSLNLRRGTCGIWLGRLGRKEGCL</sequence>
<dbReference type="EMBL" id="DF973198">
    <property type="protein sequence ID" value="GAU19452.1"/>
    <property type="molecule type" value="Genomic_DNA"/>
</dbReference>
<name>A0A2Z6LN19_TRISU</name>
<evidence type="ECO:0000313" key="1">
    <source>
        <dbReference type="EMBL" id="GAU19452.1"/>
    </source>
</evidence>
<dbReference type="AlphaFoldDB" id="A0A2Z6LN19"/>
<organism evidence="1 2">
    <name type="scientific">Trifolium subterraneum</name>
    <name type="common">Subterranean clover</name>
    <dbReference type="NCBI Taxonomy" id="3900"/>
    <lineage>
        <taxon>Eukaryota</taxon>
        <taxon>Viridiplantae</taxon>
        <taxon>Streptophyta</taxon>
        <taxon>Embryophyta</taxon>
        <taxon>Tracheophyta</taxon>
        <taxon>Spermatophyta</taxon>
        <taxon>Magnoliopsida</taxon>
        <taxon>eudicotyledons</taxon>
        <taxon>Gunneridae</taxon>
        <taxon>Pentapetalae</taxon>
        <taxon>rosids</taxon>
        <taxon>fabids</taxon>
        <taxon>Fabales</taxon>
        <taxon>Fabaceae</taxon>
        <taxon>Papilionoideae</taxon>
        <taxon>50 kb inversion clade</taxon>
        <taxon>NPAAA clade</taxon>
        <taxon>Hologalegina</taxon>
        <taxon>IRL clade</taxon>
        <taxon>Trifolieae</taxon>
        <taxon>Trifolium</taxon>
    </lineage>
</organism>
<gene>
    <name evidence="1" type="ORF">TSUD_76960</name>
</gene>
<proteinExistence type="predicted"/>
<accession>A0A2Z6LN19</accession>